<feature type="region of interest" description="Disordered" evidence="1">
    <location>
        <begin position="49"/>
        <end position="103"/>
    </location>
</feature>
<feature type="compositionally biased region" description="Polar residues" evidence="1">
    <location>
        <begin position="520"/>
        <end position="546"/>
    </location>
</feature>
<evidence type="ECO:0000259" key="2">
    <source>
        <dbReference type="PROSITE" id="PS00028"/>
    </source>
</evidence>
<gene>
    <name evidence="4" type="primary">LOC106575045</name>
</gene>
<feature type="region of interest" description="Disordered" evidence="1">
    <location>
        <begin position="219"/>
        <end position="272"/>
    </location>
</feature>
<sequence>MNDFGSYPPPNFISPPPGSMVRPPTFLPPPSNFQPGMWNWYEPPSEPWRYNGQGEHWNGGPGPGRPRGSYGQNFHRGHGGGRQDYGRPNNHGKKQKNKKEPEFSHFCDPCDRGFKNQDKYNQHVSEHVKCSVEDCSFTAHEKLVNIHWKNNHAPGAKRIKLDTPEEICKWREERRRNYPTLVNVEKRRKVKDDREETGAVLETAQFGRMRAEVVDSVVEGSRGADGPDQERPPPLTQYPREGRPPGALANSDPDSDTEEPVSGGGVTVAPKQMTSGLGSLMASYGSMSDSDSDLEPQVLPIQRTSQLLKENQAMLKALPAKPQNSASSGAKRPYPEPPGNHSLGLVLIDLVGERKRRERSERRTKQHGHPQQCRATLLEMLLAPDIRHERNVLLQCVRYIVRNNFFVLEGQTQDQDGTRGRTVTTGDLDPQTQEVRADDLRALLPATSVVGPDEKDDQVRSSLEGTQKPPVCQGPSEVDILNGEDVHPEEMPGAASNPDVITQLNSNPEVLGTVAEQPVTQQVGEDQSMEANTHSGPACSQSQHLQGTPMDLAVNANDGDGYPGDHSQTSIPNYDDEVWETQDP</sequence>
<feature type="region of interest" description="Disordered" evidence="1">
    <location>
        <begin position="1"/>
        <end position="29"/>
    </location>
</feature>
<reference evidence="4" key="1">
    <citation type="submission" date="2025-08" db="UniProtKB">
        <authorList>
            <consortium name="RefSeq"/>
        </authorList>
    </citation>
    <scope>IDENTIFICATION</scope>
</reference>
<dbReference type="RefSeq" id="XP_045569467.1">
    <property type="nucleotide sequence ID" value="XM_045713511.1"/>
</dbReference>
<dbReference type="SMART" id="SM00355">
    <property type="entry name" value="ZnF_C2H2"/>
    <property type="match status" value="2"/>
</dbReference>
<feature type="compositionally biased region" description="Acidic residues" evidence="1">
    <location>
        <begin position="574"/>
        <end position="584"/>
    </location>
</feature>
<dbReference type="InterPro" id="IPR013087">
    <property type="entry name" value="Znf_C2H2_type"/>
</dbReference>
<dbReference type="InterPro" id="IPR039136">
    <property type="entry name" value="NUFIP1-like"/>
</dbReference>
<accession>A0ABM3EEI2</accession>
<dbReference type="InterPro" id="IPR019496">
    <property type="entry name" value="NUFIP1_cons_dom"/>
</dbReference>
<dbReference type="PANTHER" id="PTHR13309:SF0">
    <property type="entry name" value="FMR1-INTERACTING PROTEIN NUFIP1"/>
    <property type="match status" value="1"/>
</dbReference>
<evidence type="ECO:0000313" key="3">
    <source>
        <dbReference type="Proteomes" id="UP001652741"/>
    </source>
</evidence>
<feature type="region of interest" description="Disordered" evidence="1">
    <location>
        <begin position="448"/>
        <end position="476"/>
    </location>
</feature>
<evidence type="ECO:0000256" key="1">
    <source>
        <dbReference type="SAM" id="MobiDB-lite"/>
    </source>
</evidence>
<protein>
    <submittedName>
        <fullName evidence="4">Nuclear fragile X mental retardation-interacting protein 1</fullName>
    </submittedName>
</protein>
<feature type="compositionally biased region" description="Pro residues" evidence="1">
    <location>
        <begin position="7"/>
        <end position="18"/>
    </location>
</feature>
<dbReference type="Pfam" id="PF10453">
    <property type="entry name" value="NUFIP1"/>
    <property type="match status" value="1"/>
</dbReference>
<proteinExistence type="predicted"/>
<feature type="region of interest" description="Disordered" evidence="1">
    <location>
        <begin position="319"/>
        <end position="343"/>
    </location>
</feature>
<feature type="domain" description="C2H2-type" evidence="2">
    <location>
        <begin position="107"/>
        <end position="127"/>
    </location>
</feature>
<dbReference type="PANTHER" id="PTHR13309">
    <property type="entry name" value="NUCLEAR FRAGILE X MENTAL RETARDATION PROTEIN INTERACTING PROTEIN 1"/>
    <property type="match status" value="1"/>
</dbReference>
<dbReference type="GeneID" id="106575045"/>
<organism evidence="3 4">
    <name type="scientific">Salmo salar</name>
    <name type="common">Atlantic salmon</name>
    <dbReference type="NCBI Taxonomy" id="8030"/>
    <lineage>
        <taxon>Eukaryota</taxon>
        <taxon>Metazoa</taxon>
        <taxon>Chordata</taxon>
        <taxon>Craniata</taxon>
        <taxon>Vertebrata</taxon>
        <taxon>Euteleostomi</taxon>
        <taxon>Actinopterygii</taxon>
        <taxon>Neopterygii</taxon>
        <taxon>Teleostei</taxon>
        <taxon>Protacanthopterygii</taxon>
        <taxon>Salmoniformes</taxon>
        <taxon>Salmonidae</taxon>
        <taxon>Salmoninae</taxon>
        <taxon>Salmo</taxon>
    </lineage>
</organism>
<dbReference type="PROSITE" id="PS00028">
    <property type="entry name" value="ZINC_FINGER_C2H2_1"/>
    <property type="match status" value="1"/>
</dbReference>
<evidence type="ECO:0000313" key="4">
    <source>
        <dbReference type="RefSeq" id="XP_045569467.1"/>
    </source>
</evidence>
<feature type="region of interest" description="Disordered" evidence="1">
    <location>
        <begin position="520"/>
        <end position="584"/>
    </location>
</feature>
<name>A0ABM3EEI2_SALSA</name>
<keyword evidence="3" id="KW-1185">Reference proteome</keyword>
<dbReference type="Proteomes" id="UP001652741">
    <property type="component" value="Unplaced"/>
</dbReference>